<organism evidence="7 8">
    <name type="scientific">Heracleum sosnowskyi</name>
    <dbReference type="NCBI Taxonomy" id="360622"/>
    <lineage>
        <taxon>Eukaryota</taxon>
        <taxon>Viridiplantae</taxon>
        <taxon>Streptophyta</taxon>
        <taxon>Embryophyta</taxon>
        <taxon>Tracheophyta</taxon>
        <taxon>Spermatophyta</taxon>
        <taxon>Magnoliopsida</taxon>
        <taxon>eudicotyledons</taxon>
        <taxon>Gunneridae</taxon>
        <taxon>Pentapetalae</taxon>
        <taxon>asterids</taxon>
        <taxon>campanulids</taxon>
        <taxon>Apiales</taxon>
        <taxon>Apiaceae</taxon>
        <taxon>Apioideae</taxon>
        <taxon>apioid superclade</taxon>
        <taxon>Tordylieae</taxon>
        <taxon>Tordyliinae</taxon>
        <taxon>Heracleum</taxon>
    </lineage>
</organism>
<evidence type="ECO:0000256" key="2">
    <source>
        <dbReference type="ARBA" id="ARBA00022552"/>
    </source>
</evidence>
<protein>
    <recommendedName>
        <fullName evidence="6">Nucleolar protein 58/56 N-terminal domain-containing protein</fullName>
    </recommendedName>
</protein>
<dbReference type="InterPro" id="IPR029063">
    <property type="entry name" value="SAM-dependent_MTases_sf"/>
</dbReference>
<evidence type="ECO:0000256" key="4">
    <source>
        <dbReference type="ARBA" id="ARBA00022679"/>
    </source>
</evidence>
<dbReference type="GO" id="GO:0031428">
    <property type="term" value="C:box C/D methylation guide snoRNP complex"/>
    <property type="evidence" value="ECO:0007669"/>
    <property type="project" value="TreeGrafter"/>
</dbReference>
<feature type="domain" description="Nucleolar protein 58/56 N-terminal" evidence="6">
    <location>
        <begin position="63"/>
        <end position="133"/>
    </location>
</feature>
<dbReference type="EMBL" id="JAUIZM010000004">
    <property type="protein sequence ID" value="KAK1387233.1"/>
    <property type="molecule type" value="Genomic_DNA"/>
</dbReference>
<dbReference type="InterPro" id="IPR012974">
    <property type="entry name" value="NOP58/56_N"/>
</dbReference>
<keyword evidence="3" id="KW-0489">Methyltransferase</keyword>
<dbReference type="NCBIfam" id="NF003276">
    <property type="entry name" value="PRK04266.1-2"/>
    <property type="match status" value="1"/>
</dbReference>
<gene>
    <name evidence="7" type="ORF">POM88_015411</name>
</gene>
<dbReference type="GO" id="GO:0003723">
    <property type="term" value="F:RNA binding"/>
    <property type="evidence" value="ECO:0007669"/>
    <property type="project" value="UniProtKB-KW"/>
</dbReference>
<dbReference type="Pfam" id="PF01269">
    <property type="entry name" value="Fibrillarin"/>
    <property type="match status" value="1"/>
</dbReference>
<reference evidence="7" key="1">
    <citation type="submission" date="2023-02" db="EMBL/GenBank/DDBJ databases">
        <title>Genome of toxic invasive species Heracleum sosnowskyi carries increased number of genes despite the absence of recent whole-genome duplications.</title>
        <authorList>
            <person name="Schelkunov M."/>
            <person name="Shtratnikova V."/>
            <person name="Makarenko M."/>
            <person name="Klepikova A."/>
            <person name="Omelchenko D."/>
            <person name="Novikova G."/>
            <person name="Obukhova E."/>
            <person name="Bogdanov V."/>
            <person name="Penin A."/>
            <person name="Logacheva M."/>
        </authorList>
    </citation>
    <scope>NUCLEOTIDE SEQUENCE</scope>
    <source>
        <strain evidence="7">Hsosn_3</strain>
        <tissue evidence="7">Leaf</tissue>
    </source>
</reference>
<comment type="similarity">
    <text evidence="1">Belongs to the methyltransferase superfamily. Fibrillarin family.</text>
</comment>
<dbReference type="GO" id="GO:0000494">
    <property type="term" value="P:box C/D sno(s)RNA 3'-end processing"/>
    <property type="evidence" value="ECO:0007669"/>
    <property type="project" value="TreeGrafter"/>
</dbReference>
<dbReference type="GO" id="GO:0032040">
    <property type="term" value="C:small-subunit processome"/>
    <property type="evidence" value="ECO:0007669"/>
    <property type="project" value="TreeGrafter"/>
</dbReference>
<accession>A0AAD8ILB9</accession>
<proteinExistence type="inferred from homology"/>
<dbReference type="GO" id="GO:0008649">
    <property type="term" value="F:rRNA methyltransferase activity"/>
    <property type="evidence" value="ECO:0007669"/>
    <property type="project" value="TreeGrafter"/>
</dbReference>
<keyword evidence="8" id="KW-1185">Reference proteome</keyword>
<dbReference type="PANTHER" id="PTHR10335:SF0">
    <property type="entry name" value="RRNA 2'-O-METHYLTRANSFERASE FIBRILLARIN 1-RELATED"/>
    <property type="match status" value="1"/>
</dbReference>
<dbReference type="AlphaFoldDB" id="A0AAD8ILB9"/>
<dbReference type="InterPro" id="IPR000692">
    <property type="entry name" value="Fibrillarin"/>
</dbReference>
<keyword evidence="2" id="KW-0698">rRNA processing</keyword>
<name>A0AAD8ILB9_9APIA</name>
<dbReference type="Gene3D" id="3.30.200.20">
    <property type="entry name" value="Phosphorylase Kinase, domain 1"/>
    <property type="match status" value="1"/>
</dbReference>
<dbReference type="Proteomes" id="UP001237642">
    <property type="component" value="Unassembled WGS sequence"/>
</dbReference>
<comment type="caution">
    <text evidence="7">The sequence shown here is derived from an EMBL/GenBank/DDBJ whole genome shotgun (WGS) entry which is preliminary data.</text>
</comment>
<dbReference type="PRINTS" id="PR00052">
    <property type="entry name" value="FIBRILLARIN"/>
</dbReference>
<evidence type="ECO:0000313" key="8">
    <source>
        <dbReference type="Proteomes" id="UP001237642"/>
    </source>
</evidence>
<evidence type="ECO:0000313" key="7">
    <source>
        <dbReference type="EMBL" id="KAK1387233.1"/>
    </source>
</evidence>
<keyword evidence="4" id="KW-0808">Transferase</keyword>
<reference evidence="7" key="2">
    <citation type="submission" date="2023-05" db="EMBL/GenBank/DDBJ databases">
        <authorList>
            <person name="Schelkunov M.I."/>
        </authorList>
    </citation>
    <scope>NUCLEOTIDE SEQUENCE</scope>
    <source>
        <strain evidence="7">Hsosn_3</strain>
        <tissue evidence="7">Leaf</tissue>
    </source>
</reference>
<dbReference type="Gene3D" id="3.40.50.150">
    <property type="entry name" value="Vaccinia Virus protein VP39"/>
    <property type="match status" value="1"/>
</dbReference>
<dbReference type="GO" id="GO:1990259">
    <property type="term" value="F:histone H2AQ104 methyltransferase activity"/>
    <property type="evidence" value="ECO:0007669"/>
    <property type="project" value="TreeGrafter"/>
</dbReference>
<dbReference type="SUPFAM" id="SSF53335">
    <property type="entry name" value="S-adenosyl-L-methionine-dependent methyltransferases"/>
    <property type="match status" value="1"/>
</dbReference>
<dbReference type="Pfam" id="PF08156">
    <property type="entry name" value="NOP5NT"/>
    <property type="match status" value="1"/>
</dbReference>
<evidence type="ECO:0000256" key="1">
    <source>
        <dbReference type="ARBA" id="ARBA00010632"/>
    </source>
</evidence>
<dbReference type="PANTHER" id="PTHR10335">
    <property type="entry name" value="RRNA 2-O-METHYLTRANSFERASE FIBRILLARIN"/>
    <property type="match status" value="1"/>
</dbReference>
<evidence type="ECO:0000259" key="6">
    <source>
        <dbReference type="Pfam" id="PF08156"/>
    </source>
</evidence>
<dbReference type="SMART" id="SM01206">
    <property type="entry name" value="Fibrillarin"/>
    <property type="match status" value="1"/>
</dbReference>
<evidence type="ECO:0000256" key="5">
    <source>
        <dbReference type="ARBA" id="ARBA00022884"/>
    </source>
</evidence>
<evidence type="ECO:0000256" key="3">
    <source>
        <dbReference type="ARBA" id="ARBA00022603"/>
    </source>
</evidence>
<keyword evidence="5" id="KW-0694">RNA-binding</keyword>
<sequence length="430" mass="48508">MCVLNFKIAILNNAPSQLPTFDSQGFQILRVPQSVSESQRSIVRDALSKFQHGQPAWVGHTAYSLFEFACGYALFEAHGVNELQLSNYSRPLSLLFKSHEEFIKQPHQVFTLKAFHPFSSTADALVQMNAISNSTLSQHLKIFLADNLPNPLDGETRYYVSTLDPFLGGKISEELRMSTKGGVQNDNLTRSLRMNIENFIDGLVPKDVEKAQLNLARLYSRQMCNKTNLIPGEALYGEEFIFAQNEDGTEVEYRLWNPLRSKLANAIMCGVTNIWVKPGSRILYLGDDACQITISHLSDLVGLDGLVYVVGLSNVAVNMAEKRSNVIVVFEKPSCHWKYRMVVGMVDVIYADIVNPEVYTIINNASFYLRAGGHYMVYTQVNNIYLTSRGKDPFANHHQRKEFTPIEVVTLEPIHRAYAMAFGGFRMLEE</sequence>